<evidence type="ECO:0000256" key="5">
    <source>
        <dbReference type="ARBA" id="ARBA00022989"/>
    </source>
</evidence>
<dbReference type="EMBL" id="HBKN01033516">
    <property type="protein sequence ID" value="CAE2319126.1"/>
    <property type="molecule type" value="Transcribed_RNA"/>
</dbReference>
<feature type="compositionally biased region" description="Basic and acidic residues" evidence="8">
    <location>
        <begin position="260"/>
        <end position="277"/>
    </location>
</feature>
<dbReference type="Gene3D" id="1.20.1510.10">
    <property type="entry name" value="Cation efflux protein transmembrane domain"/>
    <property type="match status" value="2"/>
</dbReference>
<gene>
    <name evidence="12" type="ORF">GTHE00462_LOCUS26092</name>
    <name evidence="13" type="ORF">GTHE00462_LOCUS26095</name>
    <name evidence="14" type="ORF">GTHE00462_LOCUS26096</name>
    <name evidence="15" type="ORF">GTHE00462_LOCUS26097</name>
    <name evidence="16" type="ORF">GTHE00462_LOCUS26099</name>
</gene>
<dbReference type="EMBL" id="HBKN01033512">
    <property type="protein sequence ID" value="CAE2319119.1"/>
    <property type="molecule type" value="Transcribed_RNA"/>
</dbReference>
<feature type="transmembrane region" description="Helical" evidence="9">
    <location>
        <begin position="50"/>
        <end position="69"/>
    </location>
</feature>
<comment type="subcellular location">
    <subcellularLocation>
        <location evidence="1">Membrane</location>
        <topology evidence="1">Multi-pass membrane protein</topology>
    </subcellularLocation>
</comment>
<evidence type="ECO:0000256" key="1">
    <source>
        <dbReference type="ARBA" id="ARBA00004141"/>
    </source>
</evidence>
<dbReference type="InterPro" id="IPR058533">
    <property type="entry name" value="Cation_efflux_TM"/>
</dbReference>
<evidence type="ECO:0000256" key="9">
    <source>
        <dbReference type="SAM" id="Phobius"/>
    </source>
</evidence>
<accession>A0A6U6BTL0</accession>
<evidence type="ECO:0000256" key="8">
    <source>
        <dbReference type="SAM" id="MobiDB-lite"/>
    </source>
</evidence>
<dbReference type="InterPro" id="IPR027469">
    <property type="entry name" value="Cation_efflux_TMD_sf"/>
</dbReference>
<dbReference type="PANTHER" id="PTHR45755:SF4">
    <property type="entry name" value="ZINC TRANSPORTER 7"/>
    <property type="match status" value="1"/>
</dbReference>
<evidence type="ECO:0000256" key="3">
    <source>
        <dbReference type="ARBA" id="ARBA00022448"/>
    </source>
</evidence>
<keyword evidence="7 9" id="KW-0472">Membrane</keyword>
<evidence type="ECO:0000256" key="7">
    <source>
        <dbReference type="ARBA" id="ARBA00023136"/>
    </source>
</evidence>
<comment type="similarity">
    <text evidence="2">Belongs to the cation diffusion facilitator (CDF) transporter (TC 2.A.4) family. SLC30A subfamily.</text>
</comment>
<dbReference type="EMBL" id="HBKN01033507">
    <property type="protein sequence ID" value="CAE2319110.1"/>
    <property type="molecule type" value="Transcribed_RNA"/>
</dbReference>
<dbReference type="PANTHER" id="PTHR45755">
    <property type="match status" value="1"/>
</dbReference>
<feature type="transmembrane region" description="Helical" evidence="9">
    <location>
        <begin position="309"/>
        <end position="330"/>
    </location>
</feature>
<evidence type="ECO:0000259" key="11">
    <source>
        <dbReference type="Pfam" id="PF16916"/>
    </source>
</evidence>
<proteinExistence type="inferred from homology"/>
<dbReference type="GO" id="GO:0006882">
    <property type="term" value="P:intracellular zinc ion homeostasis"/>
    <property type="evidence" value="ECO:0007669"/>
    <property type="project" value="InterPro"/>
</dbReference>
<feature type="region of interest" description="Disordered" evidence="8">
    <location>
        <begin position="252"/>
        <end position="283"/>
    </location>
</feature>
<feature type="domain" description="Cation efflux protein cytoplasmic" evidence="11">
    <location>
        <begin position="380"/>
        <end position="443"/>
    </location>
</feature>
<protein>
    <submittedName>
        <fullName evidence="14">Uncharacterized protein</fullName>
    </submittedName>
</protein>
<feature type="domain" description="Cation efflux protein transmembrane" evidence="10">
    <location>
        <begin position="27"/>
        <end position="366"/>
    </location>
</feature>
<dbReference type="SUPFAM" id="SSF161111">
    <property type="entry name" value="Cation efflux protein transmembrane domain-like"/>
    <property type="match status" value="1"/>
</dbReference>
<feature type="transmembrane region" description="Helical" evidence="9">
    <location>
        <begin position="125"/>
        <end position="145"/>
    </location>
</feature>
<keyword evidence="4 9" id="KW-0812">Transmembrane</keyword>
<dbReference type="AlphaFoldDB" id="A0A6U6BTL0"/>
<dbReference type="EMBL" id="HBKN01033513">
    <property type="protein sequence ID" value="CAE2319121.1"/>
    <property type="molecule type" value="Transcribed_RNA"/>
</dbReference>
<dbReference type="GO" id="GO:0005385">
    <property type="term" value="F:zinc ion transmembrane transporter activity"/>
    <property type="evidence" value="ECO:0007669"/>
    <property type="project" value="InterPro"/>
</dbReference>
<feature type="transmembrane region" description="Helical" evidence="9">
    <location>
        <begin position="336"/>
        <end position="358"/>
    </location>
</feature>
<evidence type="ECO:0000256" key="4">
    <source>
        <dbReference type="ARBA" id="ARBA00022692"/>
    </source>
</evidence>
<dbReference type="EMBL" id="HBKN01033510">
    <property type="protein sequence ID" value="CAE2319117.1"/>
    <property type="molecule type" value="Transcribed_RNA"/>
</dbReference>
<reference evidence="14" key="1">
    <citation type="submission" date="2021-01" db="EMBL/GenBank/DDBJ databases">
        <authorList>
            <person name="Corre E."/>
            <person name="Pelletier E."/>
            <person name="Niang G."/>
            <person name="Scheremetjew M."/>
            <person name="Finn R."/>
            <person name="Kale V."/>
            <person name="Holt S."/>
            <person name="Cochrane G."/>
            <person name="Meng A."/>
            <person name="Brown T."/>
            <person name="Cohen L."/>
        </authorList>
    </citation>
    <scope>NUCLEOTIDE SEQUENCE</scope>
    <source>
        <strain evidence="14">CCMP 2712</strain>
    </source>
</reference>
<evidence type="ECO:0000259" key="10">
    <source>
        <dbReference type="Pfam" id="PF01545"/>
    </source>
</evidence>
<keyword evidence="5 9" id="KW-1133">Transmembrane helix</keyword>
<sequence>MAGLMKSVMNTISYILKERSARRIASFLCINFLFMFVEFAYGFWTNSLGLISDAVHMMFDCGALALGLYGAYMSSWRPNKVYSYGYGRYGVLCGFTNSIFLILVAVCIVIEAIERVLDPPKVESENLFLVSFAGFLVNVVGIIVFSDLHCHSHSHSGCCSKEKQTCGSSESSCCSFQTPSQSGCLAQQTGSHSIGNSSSESKMNDSSSRKSKNVGKSITFAWASCRCSDSKGSIGKEPSSCTRRHREVKVADCHAQAGSETDKGENTHRECSSEQKDVGTNSLGKRTGSLMEKFSSMFSCHADANTQAVFLHILADTLGSVSVMVSSVAMRYDGMYLADPVCSIMIGILIFVSVLPLVKETSSILLQQTPADLLPHLPLVEKKIRGIHGVAAIHQLHTWKLASNTVIGTAHLLVESDGHEQMILHEVTKTLKTYGVAQCTIQIQKRPTVAENAG</sequence>
<evidence type="ECO:0000256" key="2">
    <source>
        <dbReference type="ARBA" id="ARBA00008873"/>
    </source>
</evidence>
<evidence type="ECO:0000313" key="13">
    <source>
        <dbReference type="EMBL" id="CAE2319117.1"/>
    </source>
</evidence>
<feature type="transmembrane region" description="Helical" evidence="9">
    <location>
        <begin position="24"/>
        <end position="44"/>
    </location>
</feature>
<dbReference type="Pfam" id="PF16916">
    <property type="entry name" value="ZT_dimer"/>
    <property type="match status" value="1"/>
</dbReference>
<evidence type="ECO:0000313" key="15">
    <source>
        <dbReference type="EMBL" id="CAE2319121.1"/>
    </source>
</evidence>
<keyword evidence="3" id="KW-0813">Transport</keyword>
<evidence type="ECO:0000313" key="16">
    <source>
        <dbReference type="EMBL" id="CAE2319126.1"/>
    </source>
</evidence>
<evidence type="ECO:0000256" key="6">
    <source>
        <dbReference type="ARBA" id="ARBA00023065"/>
    </source>
</evidence>
<dbReference type="InterPro" id="IPR002524">
    <property type="entry name" value="Cation_efflux"/>
</dbReference>
<feature type="region of interest" description="Disordered" evidence="8">
    <location>
        <begin position="187"/>
        <end position="212"/>
    </location>
</feature>
<evidence type="ECO:0000313" key="14">
    <source>
        <dbReference type="EMBL" id="CAE2319119.1"/>
    </source>
</evidence>
<dbReference type="NCBIfam" id="TIGR01297">
    <property type="entry name" value="CDF"/>
    <property type="match status" value="1"/>
</dbReference>
<dbReference type="GO" id="GO:0016020">
    <property type="term" value="C:membrane"/>
    <property type="evidence" value="ECO:0007669"/>
    <property type="project" value="UniProtKB-SubCell"/>
</dbReference>
<keyword evidence="6" id="KW-0406">Ion transport</keyword>
<dbReference type="InterPro" id="IPR045316">
    <property type="entry name" value="Msc2-like"/>
</dbReference>
<dbReference type="InterPro" id="IPR027470">
    <property type="entry name" value="Cation_efflux_CTD"/>
</dbReference>
<feature type="compositionally biased region" description="Low complexity" evidence="8">
    <location>
        <begin position="191"/>
        <end position="206"/>
    </location>
</feature>
<name>A0A6U6BTL0_GUITH</name>
<feature type="transmembrane region" description="Helical" evidence="9">
    <location>
        <begin position="89"/>
        <end position="113"/>
    </location>
</feature>
<organism evidence="14">
    <name type="scientific">Guillardia theta</name>
    <name type="common">Cryptophyte</name>
    <name type="synonym">Cryptomonas phi</name>
    <dbReference type="NCBI Taxonomy" id="55529"/>
    <lineage>
        <taxon>Eukaryota</taxon>
        <taxon>Cryptophyceae</taxon>
        <taxon>Pyrenomonadales</taxon>
        <taxon>Geminigeraceae</taxon>
        <taxon>Guillardia</taxon>
    </lineage>
</organism>
<evidence type="ECO:0000313" key="12">
    <source>
        <dbReference type="EMBL" id="CAE2319110.1"/>
    </source>
</evidence>
<dbReference type="GO" id="GO:0005794">
    <property type="term" value="C:Golgi apparatus"/>
    <property type="evidence" value="ECO:0007669"/>
    <property type="project" value="TreeGrafter"/>
</dbReference>
<dbReference type="Pfam" id="PF01545">
    <property type="entry name" value="Cation_efflux"/>
    <property type="match status" value="1"/>
</dbReference>